<comment type="caution">
    <text evidence="2">The sequence shown here is derived from an EMBL/GenBank/DDBJ whole genome shotgun (WGS) entry which is preliminary data.</text>
</comment>
<dbReference type="EMBL" id="JBAHYK010001548">
    <property type="protein sequence ID" value="KAL0567590.1"/>
    <property type="molecule type" value="Genomic_DNA"/>
</dbReference>
<keyword evidence="3" id="KW-1185">Reference proteome</keyword>
<gene>
    <name evidence="2" type="ORF">V5O48_014402</name>
</gene>
<protein>
    <submittedName>
        <fullName evidence="2">Uncharacterized protein</fullName>
    </submittedName>
</protein>
<feature type="compositionally biased region" description="Basic and acidic residues" evidence="1">
    <location>
        <begin position="51"/>
        <end position="62"/>
    </location>
</feature>
<evidence type="ECO:0000256" key="1">
    <source>
        <dbReference type="SAM" id="MobiDB-lite"/>
    </source>
</evidence>
<sequence>MPAHRRHKTKTAQEQAVSKRNKTYYKKDKLLSQKRVKYSQSRAKDRKRKKAEREEKNEREWEGVVHAEHSEMPVSSTSLEQLRALEKRINGHLGFGNGSGYMERLILEFLADRESQPSADASPLEHQTKVLGAMLDTLAKIGNAILNEYGSGKEWNECKRLTVRVRYLVQCLDEFEITVLEERELGGKGLEEKYLEAELMFQRSFVSAWLDRASVANYDRSLDVDHSDPPQPPAGLKPLFF</sequence>
<feature type="compositionally biased region" description="Basic residues" evidence="1">
    <location>
        <begin position="1"/>
        <end position="10"/>
    </location>
</feature>
<reference evidence="2 3" key="1">
    <citation type="submission" date="2024-02" db="EMBL/GenBank/DDBJ databases">
        <title>A draft genome for the cacao thread blight pathogen Marasmius crinis-equi.</title>
        <authorList>
            <person name="Cohen S.P."/>
            <person name="Baruah I.K."/>
            <person name="Amoako-Attah I."/>
            <person name="Bukari Y."/>
            <person name="Meinhardt L.W."/>
            <person name="Bailey B.A."/>
        </authorList>
    </citation>
    <scope>NUCLEOTIDE SEQUENCE [LARGE SCALE GENOMIC DNA]</scope>
    <source>
        <strain evidence="2 3">GH-76</strain>
    </source>
</reference>
<evidence type="ECO:0000313" key="2">
    <source>
        <dbReference type="EMBL" id="KAL0567590.1"/>
    </source>
</evidence>
<organism evidence="2 3">
    <name type="scientific">Marasmius crinis-equi</name>
    <dbReference type="NCBI Taxonomy" id="585013"/>
    <lineage>
        <taxon>Eukaryota</taxon>
        <taxon>Fungi</taxon>
        <taxon>Dikarya</taxon>
        <taxon>Basidiomycota</taxon>
        <taxon>Agaricomycotina</taxon>
        <taxon>Agaricomycetes</taxon>
        <taxon>Agaricomycetidae</taxon>
        <taxon>Agaricales</taxon>
        <taxon>Marasmiineae</taxon>
        <taxon>Marasmiaceae</taxon>
        <taxon>Marasmius</taxon>
    </lineage>
</organism>
<evidence type="ECO:0000313" key="3">
    <source>
        <dbReference type="Proteomes" id="UP001465976"/>
    </source>
</evidence>
<proteinExistence type="predicted"/>
<feature type="region of interest" description="Disordered" evidence="1">
    <location>
        <begin position="1"/>
        <end position="62"/>
    </location>
</feature>
<dbReference type="Proteomes" id="UP001465976">
    <property type="component" value="Unassembled WGS sequence"/>
</dbReference>
<accession>A0ABR3EXE2</accession>
<name>A0ABR3EXE2_9AGAR</name>